<sequence length="289" mass="31703">MASYAAMKSEDGEPSWLSVHVYAHSDLDRHLGQLAGLLKRTATETDARAWFFLRYWERGPHVRLRALCRTPRQREQARVRLCAAAERWAEGNPEHQPLSEAEYRASSAWIMRREVTGRPAAPLLPSRTVRVEDFSGAWMPGAPACTDQSATLSFLTASSAVALQLHQRHAWQARARHAVDTLRAILAAPAPAGCGSLPDAFEEWAGQLAGADAPEVRRRSRLACEAAWPRPNRAAAVMAEHCLAVPSPGDSARPLLHAWHTHCNRLGLNLLEEAAAARTALALTAEVRG</sequence>
<name>A0ABV3LY22_9ACTN</name>
<evidence type="ECO:0000259" key="1">
    <source>
        <dbReference type="Pfam" id="PF14028"/>
    </source>
</evidence>
<proteinExistence type="predicted"/>
<reference evidence="2 3" key="1">
    <citation type="submission" date="2024-06" db="EMBL/GenBank/DDBJ databases">
        <title>The Natural Products Discovery Center: Release of the First 8490 Sequenced Strains for Exploring Actinobacteria Biosynthetic Diversity.</title>
        <authorList>
            <person name="Kalkreuter E."/>
            <person name="Kautsar S.A."/>
            <person name="Yang D."/>
            <person name="Bader C.D."/>
            <person name="Teijaro C.N."/>
            <person name="Fluegel L."/>
            <person name="Davis C.M."/>
            <person name="Simpson J.R."/>
            <person name="Lauterbach L."/>
            <person name="Steele A.D."/>
            <person name="Gui C."/>
            <person name="Meng S."/>
            <person name="Li G."/>
            <person name="Viehrig K."/>
            <person name="Ye F."/>
            <person name="Su P."/>
            <person name="Kiefer A.F."/>
            <person name="Nichols A."/>
            <person name="Cepeda A.J."/>
            <person name="Yan W."/>
            <person name="Fan B."/>
            <person name="Jiang Y."/>
            <person name="Adhikari A."/>
            <person name="Zheng C.-J."/>
            <person name="Schuster L."/>
            <person name="Cowan T.M."/>
            <person name="Smanski M.J."/>
            <person name="Chevrette M.G."/>
            <person name="De Carvalho L.P.S."/>
            <person name="Shen B."/>
        </authorList>
    </citation>
    <scope>NUCLEOTIDE SEQUENCE [LARGE SCALE GENOMIC DNA]</scope>
    <source>
        <strain evidence="2 3">NPDC047833</strain>
    </source>
</reference>
<dbReference type="RefSeq" id="WP_359772066.1">
    <property type="nucleotide sequence ID" value="NZ_JBEYRR010000001.1"/>
</dbReference>
<gene>
    <name evidence="2" type="ORF">AB0887_20745</name>
</gene>
<protein>
    <submittedName>
        <fullName evidence="2">Lantibiotic dehydratase C-terminal domain-containing protein</fullName>
    </submittedName>
</protein>
<organism evidence="2 3">
    <name type="scientific">Streptomyces huasconensis</name>
    <dbReference type="NCBI Taxonomy" id="1854574"/>
    <lineage>
        <taxon>Bacteria</taxon>
        <taxon>Bacillati</taxon>
        <taxon>Actinomycetota</taxon>
        <taxon>Actinomycetes</taxon>
        <taxon>Kitasatosporales</taxon>
        <taxon>Streptomycetaceae</taxon>
        <taxon>Streptomyces</taxon>
    </lineage>
</organism>
<accession>A0ABV3LY22</accession>
<dbReference type="InterPro" id="IPR023809">
    <property type="entry name" value="Thiopep_bacteriocin_synth_dom"/>
</dbReference>
<evidence type="ECO:0000313" key="3">
    <source>
        <dbReference type="Proteomes" id="UP001553843"/>
    </source>
</evidence>
<keyword evidence="3" id="KW-1185">Reference proteome</keyword>
<dbReference type="EMBL" id="JBEYRS010000008">
    <property type="protein sequence ID" value="MEW2364355.1"/>
    <property type="molecule type" value="Genomic_DNA"/>
</dbReference>
<dbReference type="Pfam" id="PF14028">
    <property type="entry name" value="Lant_dehydr_C"/>
    <property type="match status" value="1"/>
</dbReference>
<feature type="domain" description="Thiopeptide-type bacteriocin biosynthesis" evidence="1">
    <location>
        <begin position="16"/>
        <end position="278"/>
    </location>
</feature>
<comment type="caution">
    <text evidence="2">The sequence shown here is derived from an EMBL/GenBank/DDBJ whole genome shotgun (WGS) entry which is preliminary data.</text>
</comment>
<dbReference type="Proteomes" id="UP001553843">
    <property type="component" value="Unassembled WGS sequence"/>
</dbReference>
<evidence type="ECO:0000313" key="2">
    <source>
        <dbReference type="EMBL" id="MEW2364355.1"/>
    </source>
</evidence>